<dbReference type="GO" id="GO:0000494">
    <property type="term" value="P:box C/D sno(s)RNA 3'-end processing"/>
    <property type="evidence" value="ECO:0007669"/>
    <property type="project" value="TreeGrafter"/>
</dbReference>
<sequence>MRTHHTHLSEAELTLLEEQFRLSPYGQQQQQQQNSDDGNSYNKPPTKLSIFDFDSTLFLSPLLSGTLWDAWLVNAITTENLLGAGFWRDIRSLPPQNDDSDAYSSDTAWHGWWNEDVVMEARRAIEDPETLTVLLTGRRAHPFGHRIKHMLSTKNLAFDILGLRPDPFLPATKTSAYGDTDESLDNNDGLNFNEIPDTFSTTMDFKSSFILHLKTMLPSLQQIVVWDDRPSQIPVLQEFVATLIDQDYFEQGSVESVMAVRPKYNPRWEFSLVETMVSSHNRALKKACTSKAPPETVVVDELGTTLGSYDPVQLVRRPFTIPIPSYGSTSNFSKDDYSVLRLTPSSVDELRVAFETMYQQHVKVMEQSQPSWQFRYGEQPVFFGDIAFGCTSTSKSPPSAIQRLKEKNIGADQHVTLVVTGWDLQSSMVSEGTLKEVPVVDRGLTLRVRVLELEESNDTLTLASGSSSSSFILDNELLLPLWYKPSTFQTLSNLPHHWTDASGSYDDLQLKASLDHVYLYGLDKL</sequence>
<dbReference type="InterPro" id="IPR018812">
    <property type="entry name" value="SAK_HAD"/>
</dbReference>
<gene>
    <name evidence="3" type="ORF">BCR42DRAFT_416197</name>
</gene>
<feature type="region of interest" description="Disordered" evidence="1">
    <location>
        <begin position="24"/>
        <end position="43"/>
    </location>
</feature>
<reference evidence="3 4" key="1">
    <citation type="submission" date="2016-07" db="EMBL/GenBank/DDBJ databases">
        <title>Pervasive Adenine N6-methylation of Active Genes in Fungi.</title>
        <authorList>
            <consortium name="DOE Joint Genome Institute"/>
            <person name="Mondo S.J."/>
            <person name="Dannebaum R.O."/>
            <person name="Kuo R.C."/>
            <person name="Labutti K."/>
            <person name="Haridas S."/>
            <person name="Kuo A."/>
            <person name="Salamov A."/>
            <person name="Ahrendt S.R."/>
            <person name="Lipzen A."/>
            <person name="Sullivan W."/>
            <person name="Andreopoulos W.B."/>
            <person name="Clum A."/>
            <person name="Lindquist E."/>
            <person name="Daum C."/>
            <person name="Ramamoorthy G.K."/>
            <person name="Gryganskyi A."/>
            <person name="Culley D."/>
            <person name="Magnuson J.K."/>
            <person name="James T.Y."/>
            <person name="O'Malley M.A."/>
            <person name="Stajich J.E."/>
            <person name="Spatafora J.W."/>
            <person name="Visel A."/>
            <person name="Grigoriev I.V."/>
        </authorList>
    </citation>
    <scope>NUCLEOTIDE SEQUENCE [LARGE SCALE GENOMIC DNA]</scope>
    <source>
        <strain evidence="3 4">NRRL 1336</strain>
    </source>
</reference>
<keyword evidence="4" id="KW-1185">Reference proteome</keyword>
<dbReference type="GO" id="GO:0032040">
    <property type="term" value="C:small-subunit processome"/>
    <property type="evidence" value="ECO:0007669"/>
    <property type="project" value="TreeGrafter"/>
</dbReference>
<dbReference type="Proteomes" id="UP000193560">
    <property type="component" value="Unassembled WGS sequence"/>
</dbReference>
<dbReference type="AlphaFoldDB" id="A0A1X2IGI7"/>
<evidence type="ECO:0000313" key="4">
    <source>
        <dbReference type="Proteomes" id="UP000193560"/>
    </source>
</evidence>
<dbReference type="PANTHER" id="PTHR10335:SF23">
    <property type="entry name" value="OB FOLD-CONTAINING PROTEIN, NUCLEIC ACID BINDING"/>
    <property type="match status" value="1"/>
</dbReference>
<dbReference type="PANTHER" id="PTHR10335">
    <property type="entry name" value="RRNA 2-O-METHYLTRANSFERASE FIBRILLARIN"/>
    <property type="match status" value="1"/>
</dbReference>
<accession>A0A1X2IGI7</accession>
<dbReference type="OrthoDB" id="5596992at2759"/>
<dbReference type="GO" id="GO:1990259">
    <property type="term" value="F:histone H2AQ104 methyltransferase activity"/>
    <property type="evidence" value="ECO:0007669"/>
    <property type="project" value="TreeGrafter"/>
</dbReference>
<dbReference type="GO" id="GO:0008649">
    <property type="term" value="F:rRNA methyltransferase activity"/>
    <property type="evidence" value="ECO:0007669"/>
    <property type="project" value="TreeGrafter"/>
</dbReference>
<name>A0A1X2IGI7_9FUNG</name>
<evidence type="ECO:0000256" key="1">
    <source>
        <dbReference type="SAM" id="MobiDB-lite"/>
    </source>
</evidence>
<proteinExistence type="predicted"/>
<comment type="caution">
    <text evidence="3">The sequence shown here is derived from an EMBL/GenBank/DDBJ whole genome shotgun (WGS) entry which is preliminary data.</text>
</comment>
<organism evidence="3 4">
    <name type="scientific">Absidia repens</name>
    <dbReference type="NCBI Taxonomy" id="90262"/>
    <lineage>
        <taxon>Eukaryota</taxon>
        <taxon>Fungi</taxon>
        <taxon>Fungi incertae sedis</taxon>
        <taxon>Mucoromycota</taxon>
        <taxon>Mucoromycotina</taxon>
        <taxon>Mucoromycetes</taxon>
        <taxon>Mucorales</taxon>
        <taxon>Cunninghamellaceae</taxon>
        <taxon>Absidia</taxon>
    </lineage>
</organism>
<protein>
    <recommendedName>
        <fullName evidence="2">Swiss Army Knife RNA repair protein HAD domain-containing protein</fullName>
    </recommendedName>
</protein>
<evidence type="ECO:0000259" key="2">
    <source>
        <dbReference type="Pfam" id="PF10307"/>
    </source>
</evidence>
<dbReference type="GO" id="GO:0003723">
    <property type="term" value="F:RNA binding"/>
    <property type="evidence" value="ECO:0007669"/>
    <property type="project" value="TreeGrafter"/>
</dbReference>
<dbReference type="GO" id="GO:0031428">
    <property type="term" value="C:box C/D methylation guide snoRNP complex"/>
    <property type="evidence" value="ECO:0007669"/>
    <property type="project" value="TreeGrafter"/>
</dbReference>
<evidence type="ECO:0000313" key="3">
    <source>
        <dbReference type="EMBL" id="ORZ15949.1"/>
    </source>
</evidence>
<feature type="compositionally biased region" description="Polar residues" evidence="1">
    <location>
        <begin position="34"/>
        <end position="43"/>
    </location>
</feature>
<dbReference type="EMBL" id="MCGE01000012">
    <property type="protein sequence ID" value="ORZ15949.1"/>
    <property type="molecule type" value="Genomic_DNA"/>
</dbReference>
<feature type="domain" description="Swiss Army Knife RNA repair protein HAD" evidence="2">
    <location>
        <begin position="60"/>
        <end position="282"/>
    </location>
</feature>
<dbReference type="Pfam" id="PF10307">
    <property type="entry name" value="HAD_SAK_1"/>
    <property type="match status" value="1"/>
</dbReference>